<evidence type="ECO:0000256" key="2">
    <source>
        <dbReference type="ARBA" id="ARBA00022692"/>
    </source>
</evidence>
<proteinExistence type="predicted"/>
<comment type="caution">
    <text evidence="10">The sequence shown here is derived from an EMBL/GenBank/DDBJ whole genome shotgun (WGS) entry which is preliminary data.</text>
</comment>
<sequence length="295" mass="33154">MVKVLLHSGLLVRNALRLNQRNEVGFTALDLLMHLPRGSKQEQIQAILYSVGAKRAQDQSLRDLKGIDILNSLIQEGAMRAKDGNSLGKKTNDQISSEPYNSNRSNSKKSNWVRKKRNTIMVVASLIATMTFQAGVNLPGGVWQDNLNKTDSNGNPPHDAGTSIMSFSFSNLYDGFLIFNTVGFLASSNIILLLISGLPLKHRFLMWTLMVIMWIAIASMMVAYLISITTITPKDRFQTLGIVALIGIYIWFGLMGLLLLGNTIRIIYYIVRLLWKFGKFIKRMIRPSNSMMNRN</sequence>
<reference evidence="10" key="1">
    <citation type="journal article" date="2023" name="Plant J.">
        <title>The genome of the king protea, Protea cynaroides.</title>
        <authorList>
            <person name="Chang J."/>
            <person name="Duong T.A."/>
            <person name="Schoeman C."/>
            <person name="Ma X."/>
            <person name="Roodt D."/>
            <person name="Barker N."/>
            <person name="Li Z."/>
            <person name="Van de Peer Y."/>
            <person name="Mizrachi E."/>
        </authorList>
    </citation>
    <scope>NUCLEOTIDE SEQUENCE</scope>
    <source>
        <tissue evidence="10">Young leaves</tissue>
    </source>
</reference>
<dbReference type="PANTHER" id="PTHR24186:SF37">
    <property type="entry name" value="PGG DOMAIN-CONTAINING PROTEIN"/>
    <property type="match status" value="1"/>
</dbReference>
<evidence type="ECO:0000256" key="7">
    <source>
        <dbReference type="SAM" id="MobiDB-lite"/>
    </source>
</evidence>
<feature type="domain" description="PGG" evidence="9">
    <location>
        <begin position="111"/>
        <end position="229"/>
    </location>
</feature>
<evidence type="ECO:0000313" key="10">
    <source>
        <dbReference type="EMBL" id="KAJ4977746.1"/>
    </source>
</evidence>
<keyword evidence="5" id="KW-0040">ANK repeat</keyword>
<dbReference type="Proteomes" id="UP001141806">
    <property type="component" value="Unassembled WGS sequence"/>
</dbReference>
<evidence type="ECO:0000259" key="9">
    <source>
        <dbReference type="Pfam" id="PF13962"/>
    </source>
</evidence>
<keyword evidence="3" id="KW-0677">Repeat</keyword>
<protein>
    <recommendedName>
        <fullName evidence="9">PGG domain-containing protein</fullName>
    </recommendedName>
</protein>
<keyword evidence="2 8" id="KW-0812">Transmembrane</keyword>
<dbReference type="PANTHER" id="PTHR24186">
    <property type="entry name" value="PROTEIN PHOSPHATASE 1 REGULATORY SUBUNIT"/>
    <property type="match status" value="1"/>
</dbReference>
<dbReference type="GO" id="GO:0005886">
    <property type="term" value="C:plasma membrane"/>
    <property type="evidence" value="ECO:0007669"/>
    <property type="project" value="TreeGrafter"/>
</dbReference>
<accession>A0A9Q0KWN5</accession>
<evidence type="ECO:0000256" key="6">
    <source>
        <dbReference type="ARBA" id="ARBA00023136"/>
    </source>
</evidence>
<keyword evidence="4 8" id="KW-1133">Transmembrane helix</keyword>
<dbReference type="OrthoDB" id="681126at2759"/>
<dbReference type="AlphaFoldDB" id="A0A9Q0KWN5"/>
<feature type="transmembrane region" description="Helical" evidence="8">
    <location>
        <begin position="118"/>
        <end position="136"/>
    </location>
</feature>
<evidence type="ECO:0000256" key="8">
    <source>
        <dbReference type="SAM" id="Phobius"/>
    </source>
</evidence>
<gene>
    <name evidence="10" type="ORF">NE237_008526</name>
</gene>
<evidence type="ECO:0000313" key="11">
    <source>
        <dbReference type="Proteomes" id="UP001141806"/>
    </source>
</evidence>
<comment type="subcellular location">
    <subcellularLocation>
        <location evidence="1">Membrane</location>
        <topology evidence="1">Multi-pass membrane protein</topology>
    </subcellularLocation>
</comment>
<evidence type="ECO:0000256" key="1">
    <source>
        <dbReference type="ARBA" id="ARBA00004141"/>
    </source>
</evidence>
<keyword evidence="6 8" id="KW-0472">Membrane</keyword>
<name>A0A9Q0KWN5_9MAGN</name>
<feature type="transmembrane region" description="Helical" evidence="8">
    <location>
        <begin position="248"/>
        <end position="275"/>
    </location>
</feature>
<dbReference type="EMBL" id="JAMYWD010000002">
    <property type="protein sequence ID" value="KAJ4977746.1"/>
    <property type="molecule type" value="Genomic_DNA"/>
</dbReference>
<dbReference type="Pfam" id="PF13962">
    <property type="entry name" value="PGG"/>
    <property type="match status" value="1"/>
</dbReference>
<dbReference type="InterPro" id="IPR026961">
    <property type="entry name" value="PGG_dom"/>
</dbReference>
<evidence type="ECO:0000256" key="4">
    <source>
        <dbReference type="ARBA" id="ARBA00022989"/>
    </source>
</evidence>
<evidence type="ECO:0000256" key="3">
    <source>
        <dbReference type="ARBA" id="ARBA00022737"/>
    </source>
</evidence>
<feature type="compositionally biased region" description="Low complexity" evidence="7">
    <location>
        <begin position="101"/>
        <end position="110"/>
    </location>
</feature>
<feature type="transmembrane region" description="Helical" evidence="8">
    <location>
        <begin position="175"/>
        <end position="195"/>
    </location>
</feature>
<feature type="region of interest" description="Disordered" evidence="7">
    <location>
        <begin position="81"/>
        <end position="111"/>
    </location>
</feature>
<keyword evidence="11" id="KW-1185">Reference proteome</keyword>
<evidence type="ECO:0000256" key="5">
    <source>
        <dbReference type="ARBA" id="ARBA00023043"/>
    </source>
</evidence>
<feature type="transmembrane region" description="Helical" evidence="8">
    <location>
        <begin position="207"/>
        <end position="228"/>
    </location>
</feature>
<organism evidence="10 11">
    <name type="scientific">Protea cynaroides</name>
    <dbReference type="NCBI Taxonomy" id="273540"/>
    <lineage>
        <taxon>Eukaryota</taxon>
        <taxon>Viridiplantae</taxon>
        <taxon>Streptophyta</taxon>
        <taxon>Embryophyta</taxon>
        <taxon>Tracheophyta</taxon>
        <taxon>Spermatophyta</taxon>
        <taxon>Magnoliopsida</taxon>
        <taxon>Proteales</taxon>
        <taxon>Proteaceae</taxon>
        <taxon>Protea</taxon>
    </lineage>
</organism>